<dbReference type="InterPro" id="IPR018062">
    <property type="entry name" value="HTH_AraC-typ_CS"/>
</dbReference>
<dbReference type="Pfam" id="PF12833">
    <property type="entry name" value="HTH_18"/>
    <property type="match status" value="1"/>
</dbReference>
<feature type="domain" description="HTH araC/xylS-type" evidence="4">
    <location>
        <begin position="190"/>
        <end position="290"/>
    </location>
</feature>
<dbReference type="EMBL" id="BAAAPW010000002">
    <property type="protein sequence ID" value="GAA2036573.1"/>
    <property type="molecule type" value="Genomic_DNA"/>
</dbReference>
<evidence type="ECO:0000313" key="6">
    <source>
        <dbReference type="Proteomes" id="UP001501196"/>
    </source>
</evidence>
<dbReference type="PROSITE" id="PS01124">
    <property type="entry name" value="HTH_ARAC_FAMILY_2"/>
    <property type="match status" value="1"/>
</dbReference>
<dbReference type="PROSITE" id="PS00041">
    <property type="entry name" value="HTH_ARAC_FAMILY_1"/>
    <property type="match status" value="1"/>
</dbReference>
<keyword evidence="6" id="KW-1185">Reference proteome</keyword>
<dbReference type="PANTHER" id="PTHR46796">
    <property type="entry name" value="HTH-TYPE TRANSCRIPTIONAL ACTIVATOR RHAS-RELATED"/>
    <property type="match status" value="1"/>
</dbReference>
<dbReference type="InterPro" id="IPR018060">
    <property type="entry name" value="HTH_AraC"/>
</dbReference>
<dbReference type="InterPro" id="IPR009057">
    <property type="entry name" value="Homeodomain-like_sf"/>
</dbReference>
<proteinExistence type="predicted"/>
<keyword evidence="1" id="KW-0805">Transcription regulation</keyword>
<accession>A0ABN2UHF5</accession>
<dbReference type="RefSeq" id="WP_344373096.1">
    <property type="nucleotide sequence ID" value="NZ_BAAAPW010000002.1"/>
</dbReference>
<dbReference type="PANTHER" id="PTHR46796:SF12">
    <property type="entry name" value="HTH-TYPE DNA-BINDING TRANSCRIPTIONAL ACTIVATOR EUTR"/>
    <property type="match status" value="1"/>
</dbReference>
<name>A0ABN2UHF5_9MICO</name>
<gene>
    <name evidence="5" type="ORF">GCM10009819_21480</name>
</gene>
<keyword evidence="2" id="KW-0238">DNA-binding</keyword>
<dbReference type="SUPFAM" id="SSF46689">
    <property type="entry name" value="Homeodomain-like"/>
    <property type="match status" value="1"/>
</dbReference>
<comment type="caution">
    <text evidence="5">The sequence shown here is derived from an EMBL/GenBank/DDBJ whole genome shotgun (WGS) entry which is preliminary data.</text>
</comment>
<evidence type="ECO:0000259" key="4">
    <source>
        <dbReference type="PROSITE" id="PS01124"/>
    </source>
</evidence>
<evidence type="ECO:0000256" key="1">
    <source>
        <dbReference type="ARBA" id="ARBA00023015"/>
    </source>
</evidence>
<evidence type="ECO:0000256" key="3">
    <source>
        <dbReference type="ARBA" id="ARBA00023163"/>
    </source>
</evidence>
<organism evidence="5 6">
    <name type="scientific">Agromyces tropicus</name>
    <dbReference type="NCBI Taxonomy" id="555371"/>
    <lineage>
        <taxon>Bacteria</taxon>
        <taxon>Bacillati</taxon>
        <taxon>Actinomycetota</taxon>
        <taxon>Actinomycetes</taxon>
        <taxon>Micrococcales</taxon>
        <taxon>Microbacteriaceae</taxon>
        <taxon>Agromyces</taxon>
    </lineage>
</organism>
<reference evidence="5 6" key="1">
    <citation type="journal article" date="2019" name="Int. J. Syst. Evol. Microbiol.">
        <title>The Global Catalogue of Microorganisms (GCM) 10K type strain sequencing project: providing services to taxonomists for standard genome sequencing and annotation.</title>
        <authorList>
            <consortium name="The Broad Institute Genomics Platform"/>
            <consortium name="The Broad Institute Genome Sequencing Center for Infectious Disease"/>
            <person name="Wu L."/>
            <person name="Ma J."/>
        </authorList>
    </citation>
    <scope>NUCLEOTIDE SEQUENCE [LARGE SCALE GENOMIC DNA]</scope>
    <source>
        <strain evidence="5 6">JCM 15672</strain>
    </source>
</reference>
<keyword evidence="3" id="KW-0804">Transcription</keyword>
<dbReference type="InterPro" id="IPR050204">
    <property type="entry name" value="AraC_XylS_family_regulators"/>
</dbReference>
<dbReference type="Proteomes" id="UP001501196">
    <property type="component" value="Unassembled WGS sequence"/>
</dbReference>
<sequence length="292" mass="32185">MVPRLEFGRVDPAAFRVQLRFDQAPSFTVIEYAFSAPAATIAGSDDLVVISARGRGFELWHGRRDVDSSLPYLQAADGLAARWEAVAARATMLDRAGVEAVAATMSGEPGRMLTQSGLEPRSPELGRFWEHTVHRVRTAMLAAPEAFDEPLVEGAAFHRLAVAYLHAFQIVWLTSDQRLLPTGPRSTVVRLALEYMHAHAAEAITVQHVADAVHISSRGLHAAFRAELGVSPSEQLRGIRLSGVRDELRFSPPGETVAIVARRWGFVHLSRFADSYRQRFGELPSDTVAQRR</sequence>
<evidence type="ECO:0000313" key="5">
    <source>
        <dbReference type="EMBL" id="GAA2036573.1"/>
    </source>
</evidence>
<dbReference type="Gene3D" id="1.10.10.60">
    <property type="entry name" value="Homeodomain-like"/>
    <property type="match status" value="1"/>
</dbReference>
<evidence type="ECO:0000256" key="2">
    <source>
        <dbReference type="ARBA" id="ARBA00023125"/>
    </source>
</evidence>
<dbReference type="SMART" id="SM00342">
    <property type="entry name" value="HTH_ARAC"/>
    <property type="match status" value="1"/>
</dbReference>
<protein>
    <recommendedName>
        <fullName evidence="4">HTH araC/xylS-type domain-containing protein</fullName>
    </recommendedName>
</protein>